<protein>
    <recommendedName>
        <fullName evidence="2">ATP-dependent dethiobiotin synthetase BioD</fullName>
        <ecNumber evidence="2">6.3.3.3</ecNumber>
    </recommendedName>
    <alternativeName>
        <fullName evidence="2">DTB synthetase</fullName>
        <shortName evidence="2">DTBS</shortName>
    </alternativeName>
    <alternativeName>
        <fullName evidence="2">Dethiobiotin synthase</fullName>
    </alternativeName>
</protein>
<evidence type="ECO:0000256" key="2">
    <source>
        <dbReference type="HAMAP-Rule" id="MF_00336"/>
    </source>
</evidence>
<keyword evidence="4" id="KW-1185">Reference proteome</keyword>
<organism evidence="3 4">
    <name type="scientific">Agaribacillus aureus</name>
    <dbReference type="NCBI Taxonomy" id="3051825"/>
    <lineage>
        <taxon>Bacteria</taxon>
        <taxon>Pseudomonadati</taxon>
        <taxon>Bacteroidota</taxon>
        <taxon>Cytophagia</taxon>
        <taxon>Cytophagales</taxon>
        <taxon>Splendidivirgaceae</taxon>
        <taxon>Agaribacillus</taxon>
    </lineage>
</organism>
<comment type="subunit">
    <text evidence="2">Homodimer.</text>
</comment>
<dbReference type="EC" id="6.3.3.3" evidence="2"/>
<feature type="binding site" evidence="2">
    <location>
        <position position="41"/>
    </location>
    <ligand>
        <name>ATP</name>
        <dbReference type="ChEBI" id="CHEBI:30616"/>
    </ligand>
</feature>
<dbReference type="InterPro" id="IPR027417">
    <property type="entry name" value="P-loop_NTPase"/>
</dbReference>
<feature type="binding site" evidence="2">
    <location>
        <begin position="12"/>
        <end position="17"/>
    </location>
    <ligand>
        <name>ATP</name>
        <dbReference type="ChEBI" id="CHEBI:30616"/>
    </ligand>
</feature>
<comment type="cofactor">
    <cofactor evidence="2">
        <name>Mg(2+)</name>
        <dbReference type="ChEBI" id="CHEBI:18420"/>
    </cofactor>
</comment>
<name>A0ABT8KZN6_9BACT</name>
<comment type="similarity">
    <text evidence="2">Belongs to the dethiobiotin synthetase family.</text>
</comment>
<comment type="caution">
    <text evidence="2">Lacks conserved residue(s) required for the propagation of feature annotation.</text>
</comment>
<evidence type="ECO:0000313" key="3">
    <source>
        <dbReference type="EMBL" id="MDN5210942.1"/>
    </source>
</evidence>
<feature type="binding site" evidence="2">
    <location>
        <position position="182"/>
    </location>
    <ligand>
        <name>ATP</name>
        <dbReference type="ChEBI" id="CHEBI:30616"/>
    </ligand>
</feature>
<dbReference type="Proteomes" id="UP001172083">
    <property type="component" value="Unassembled WGS sequence"/>
</dbReference>
<comment type="subcellular location">
    <subcellularLocation>
        <location evidence="2">Cytoplasm</location>
    </subcellularLocation>
</comment>
<feature type="active site" evidence="2">
    <location>
        <position position="32"/>
    </location>
</feature>
<dbReference type="GO" id="GO:0004141">
    <property type="term" value="F:dethiobiotin synthase activity"/>
    <property type="evidence" value="ECO:0007669"/>
    <property type="project" value="UniProtKB-EC"/>
</dbReference>
<comment type="pathway">
    <text evidence="2">Cofactor biosynthesis; biotin biosynthesis; biotin from 7,8-diaminononanoate: step 1/2.</text>
</comment>
<dbReference type="NCBIfam" id="TIGR00347">
    <property type="entry name" value="bioD"/>
    <property type="match status" value="1"/>
</dbReference>
<evidence type="ECO:0000256" key="1">
    <source>
        <dbReference type="ARBA" id="ARBA00022756"/>
    </source>
</evidence>
<comment type="caution">
    <text evidence="3">The sequence shown here is derived from an EMBL/GenBank/DDBJ whole genome shotgun (WGS) entry which is preliminary data.</text>
</comment>
<feature type="binding site" evidence="2">
    <location>
        <begin position="97"/>
        <end position="100"/>
    </location>
    <ligand>
        <name>ATP</name>
        <dbReference type="ChEBI" id="CHEBI:30616"/>
    </ligand>
</feature>
<dbReference type="Pfam" id="PF13500">
    <property type="entry name" value="AAA_26"/>
    <property type="match status" value="1"/>
</dbReference>
<feature type="binding site" evidence="2">
    <location>
        <position position="16"/>
    </location>
    <ligand>
        <name>Mg(2+)</name>
        <dbReference type="ChEBI" id="CHEBI:18420"/>
    </ligand>
</feature>
<evidence type="ECO:0000313" key="4">
    <source>
        <dbReference type="Proteomes" id="UP001172083"/>
    </source>
</evidence>
<dbReference type="EMBL" id="JAUJEB010000001">
    <property type="protein sequence ID" value="MDN5210942.1"/>
    <property type="molecule type" value="Genomic_DNA"/>
</dbReference>
<keyword evidence="1 2" id="KW-0093">Biotin biosynthesis</keyword>
<keyword evidence="2" id="KW-0547">Nucleotide-binding</keyword>
<feature type="binding site" evidence="2">
    <location>
        <position position="97"/>
    </location>
    <ligand>
        <name>Mg(2+)</name>
        <dbReference type="ChEBI" id="CHEBI:18420"/>
    </ligand>
</feature>
<reference evidence="3" key="1">
    <citation type="submission" date="2023-06" db="EMBL/GenBank/DDBJ databases">
        <title>Genomic of Agaribacillus aureum.</title>
        <authorList>
            <person name="Wang G."/>
        </authorList>
    </citation>
    <scope>NUCLEOTIDE SEQUENCE</scope>
    <source>
        <strain evidence="3">BMA12</strain>
    </source>
</reference>
<dbReference type="SUPFAM" id="SSF52540">
    <property type="entry name" value="P-loop containing nucleoside triphosphate hydrolases"/>
    <property type="match status" value="1"/>
</dbReference>
<keyword evidence="2" id="KW-0460">Magnesium</keyword>
<dbReference type="Gene3D" id="3.40.50.300">
    <property type="entry name" value="P-loop containing nucleotide triphosphate hydrolases"/>
    <property type="match status" value="1"/>
</dbReference>
<dbReference type="PANTHER" id="PTHR43210">
    <property type="entry name" value="DETHIOBIOTIN SYNTHETASE"/>
    <property type="match status" value="1"/>
</dbReference>
<feature type="binding site" evidence="2">
    <location>
        <position position="41"/>
    </location>
    <ligand>
        <name>Mg(2+)</name>
        <dbReference type="ChEBI" id="CHEBI:18420"/>
    </ligand>
</feature>
<comment type="function">
    <text evidence="2">Catalyzes a mechanistically unusual reaction, the ATP-dependent insertion of CO2 between the N7 and N8 nitrogen atoms of 7,8-diaminopelargonic acid (DAPA, also called 7,8-diammoniononanoate) to form a ureido ring.</text>
</comment>
<comment type="catalytic activity">
    <reaction evidence="2">
        <text>(7R,8S)-7,8-diammoniononanoate + CO2 + ATP = (4R,5S)-dethiobiotin + ADP + phosphate + 3 H(+)</text>
        <dbReference type="Rhea" id="RHEA:15805"/>
        <dbReference type="ChEBI" id="CHEBI:15378"/>
        <dbReference type="ChEBI" id="CHEBI:16526"/>
        <dbReference type="ChEBI" id="CHEBI:30616"/>
        <dbReference type="ChEBI" id="CHEBI:43474"/>
        <dbReference type="ChEBI" id="CHEBI:149469"/>
        <dbReference type="ChEBI" id="CHEBI:149473"/>
        <dbReference type="ChEBI" id="CHEBI:456216"/>
        <dbReference type="EC" id="6.3.3.3"/>
    </reaction>
</comment>
<keyword evidence="2" id="KW-0067">ATP-binding</keyword>
<proteinExistence type="inferred from homology"/>
<dbReference type="PANTHER" id="PTHR43210:SF5">
    <property type="entry name" value="DETHIOBIOTIN SYNTHETASE"/>
    <property type="match status" value="1"/>
</dbReference>
<dbReference type="CDD" id="cd03109">
    <property type="entry name" value="DTBS"/>
    <property type="match status" value="1"/>
</dbReference>
<keyword evidence="2" id="KW-0479">Metal-binding</keyword>
<keyword evidence="2" id="KW-0963">Cytoplasm</keyword>
<dbReference type="HAMAP" id="MF_00336">
    <property type="entry name" value="BioD"/>
    <property type="match status" value="1"/>
</dbReference>
<accession>A0ABT8KZN6</accession>
<dbReference type="InterPro" id="IPR004472">
    <property type="entry name" value="DTB_synth_BioD"/>
</dbReference>
<dbReference type="PIRSF" id="PIRSF006755">
    <property type="entry name" value="DTB_synth"/>
    <property type="match status" value="1"/>
</dbReference>
<dbReference type="RefSeq" id="WP_346756279.1">
    <property type="nucleotide sequence ID" value="NZ_JAUJEB010000001.1"/>
</dbReference>
<sequence length="204" mass="22512">MNNYFVSAIGTDSGKTLVSAIICQALGADYWKPVQCGFPRDLETVQGLVQDPRCNFYKEQYLLKTPASPHAAAKIDDVQLSVANFRLPATKNDLVIEGAGGLLVPLNDEENIVDLIGHFEAAVVLVSDLYLGSINHTLMSVEVLKSRNLKVKGIIFNGPENKESQTIILKRSGFTNLFYIPQESQINADVVARYANELKAKWEI</sequence>
<gene>
    <name evidence="2 3" type="primary">bioD</name>
    <name evidence="3" type="ORF">QQ020_02745</name>
</gene>
<keyword evidence="2 3" id="KW-0436">Ligase</keyword>